<dbReference type="EnsemblPlants" id="TuG1812G0100003060.01.T01">
    <property type="protein sequence ID" value="TuG1812G0100003060.01.T01"/>
    <property type="gene ID" value="TuG1812G0100003060.01"/>
</dbReference>
<reference evidence="2" key="1">
    <citation type="journal article" date="2013" name="Nature">
        <title>Draft genome of the wheat A-genome progenitor Triticum urartu.</title>
        <authorList>
            <person name="Ling H.Q."/>
            <person name="Zhao S."/>
            <person name="Liu D."/>
            <person name="Wang J."/>
            <person name="Sun H."/>
            <person name="Zhang C."/>
            <person name="Fan H."/>
            <person name="Li D."/>
            <person name="Dong L."/>
            <person name="Tao Y."/>
            <person name="Gao C."/>
            <person name="Wu H."/>
            <person name="Li Y."/>
            <person name="Cui Y."/>
            <person name="Guo X."/>
            <person name="Zheng S."/>
            <person name="Wang B."/>
            <person name="Yu K."/>
            <person name="Liang Q."/>
            <person name="Yang W."/>
            <person name="Lou X."/>
            <person name="Chen J."/>
            <person name="Feng M."/>
            <person name="Jian J."/>
            <person name="Zhang X."/>
            <person name="Luo G."/>
            <person name="Jiang Y."/>
            <person name="Liu J."/>
            <person name="Wang Z."/>
            <person name="Sha Y."/>
            <person name="Zhang B."/>
            <person name="Wu H."/>
            <person name="Tang D."/>
            <person name="Shen Q."/>
            <person name="Xue P."/>
            <person name="Zou S."/>
            <person name="Wang X."/>
            <person name="Liu X."/>
            <person name="Wang F."/>
            <person name="Yang Y."/>
            <person name="An X."/>
            <person name="Dong Z."/>
            <person name="Zhang K."/>
            <person name="Zhang X."/>
            <person name="Luo M.C."/>
            <person name="Dvorak J."/>
            <person name="Tong Y."/>
            <person name="Wang J."/>
            <person name="Yang H."/>
            <person name="Li Z."/>
            <person name="Wang D."/>
            <person name="Zhang A."/>
            <person name="Wang J."/>
        </authorList>
    </citation>
    <scope>NUCLEOTIDE SEQUENCE</scope>
    <source>
        <strain evidence="2">cv. G1812</strain>
    </source>
</reference>
<protein>
    <submittedName>
        <fullName evidence="1">Uncharacterized protein</fullName>
    </submittedName>
</protein>
<proteinExistence type="predicted"/>
<dbReference type="Gramene" id="TuG1812G0100003060.01.T01">
    <property type="protein sequence ID" value="TuG1812G0100003060.01.T01"/>
    <property type="gene ID" value="TuG1812G0100003060.01"/>
</dbReference>
<organism evidence="1 2">
    <name type="scientific">Triticum urartu</name>
    <name type="common">Red wild einkorn</name>
    <name type="synonym">Crithodium urartu</name>
    <dbReference type="NCBI Taxonomy" id="4572"/>
    <lineage>
        <taxon>Eukaryota</taxon>
        <taxon>Viridiplantae</taxon>
        <taxon>Streptophyta</taxon>
        <taxon>Embryophyta</taxon>
        <taxon>Tracheophyta</taxon>
        <taxon>Spermatophyta</taxon>
        <taxon>Magnoliopsida</taxon>
        <taxon>Liliopsida</taxon>
        <taxon>Poales</taxon>
        <taxon>Poaceae</taxon>
        <taxon>BOP clade</taxon>
        <taxon>Pooideae</taxon>
        <taxon>Triticodae</taxon>
        <taxon>Triticeae</taxon>
        <taxon>Triticinae</taxon>
        <taxon>Triticum</taxon>
    </lineage>
</organism>
<accession>A0A8R7K109</accession>
<evidence type="ECO:0000313" key="2">
    <source>
        <dbReference type="Proteomes" id="UP000015106"/>
    </source>
</evidence>
<evidence type="ECO:0000313" key="1">
    <source>
        <dbReference type="EnsemblPlants" id="TuG1812G0100003060.01.T01"/>
    </source>
</evidence>
<dbReference type="Proteomes" id="UP000015106">
    <property type="component" value="Chromosome 1"/>
</dbReference>
<gene>
    <name evidence="1" type="primary">LOC125535536</name>
</gene>
<sequence length="121" mass="13318">MPTTFPSVVTNAGHSRGLMYVMTRILSAPRTAPHAAWCRQAVSRCSGVPTCAPPSMAHAAHVAKRTNRFNSGHKACSAYNKSSYKKRIVIVFMRTCGLTMHAENACTIAGHRRCYCFYLPL</sequence>
<reference evidence="1" key="2">
    <citation type="submission" date="2018-03" db="EMBL/GenBank/DDBJ databases">
        <title>The Triticum urartu genome reveals the dynamic nature of wheat genome evolution.</title>
        <authorList>
            <person name="Ling H."/>
            <person name="Ma B."/>
            <person name="Shi X."/>
            <person name="Liu H."/>
            <person name="Dong L."/>
            <person name="Sun H."/>
            <person name="Cao Y."/>
            <person name="Gao Q."/>
            <person name="Zheng S."/>
            <person name="Li Y."/>
            <person name="Yu Y."/>
            <person name="Du H."/>
            <person name="Qi M."/>
            <person name="Li Y."/>
            <person name="Yu H."/>
            <person name="Cui Y."/>
            <person name="Wang N."/>
            <person name="Chen C."/>
            <person name="Wu H."/>
            <person name="Zhao Y."/>
            <person name="Zhang J."/>
            <person name="Li Y."/>
            <person name="Zhou W."/>
            <person name="Zhang B."/>
            <person name="Hu W."/>
            <person name="Eijk M."/>
            <person name="Tang J."/>
            <person name="Witsenboer H."/>
            <person name="Zhao S."/>
            <person name="Li Z."/>
            <person name="Zhang A."/>
            <person name="Wang D."/>
            <person name="Liang C."/>
        </authorList>
    </citation>
    <scope>NUCLEOTIDE SEQUENCE [LARGE SCALE GENOMIC DNA]</scope>
    <source>
        <strain evidence="1">cv. G1812</strain>
    </source>
</reference>
<keyword evidence="2" id="KW-1185">Reference proteome</keyword>
<name>A0A8R7K109_TRIUA</name>
<reference evidence="1" key="3">
    <citation type="submission" date="2022-06" db="UniProtKB">
        <authorList>
            <consortium name="EnsemblPlants"/>
        </authorList>
    </citation>
    <scope>IDENTIFICATION</scope>
</reference>
<dbReference type="AlphaFoldDB" id="A0A8R7K109"/>